<reference evidence="1" key="1">
    <citation type="submission" date="2022-10" db="EMBL/GenBank/DDBJ databases">
        <title>Genome Sequence of Xylaria curta.</title>
        <authorList>
            <person name="Buettner E."/>
        </authorList>
    </citation>
    <scope>NUCLEOTIDE SEQUENCE</scope>
    <source>
        <strain evidence="1">Babe10</strain>
    </source>
</reference>
<dbReference type="EMBL" id="JAPDGR010001243">
    <property type="protein sequence ID" value="KAJ2984693.1"/>
    <property type="molecule type" value="Genomic_DNA"/>
</dbReference>
<name>A0ACC1P0H8_9PEZI</name>
<protein>
    <submittedName>
        <fullName evidence="1">Uncharacterized protein</fullName>
    </submittedName>
</protein>
<proteinExistence type="predicted"/>
<gene>
    <name evidence="1" type="ORF">NUW58_g5925</name>
</gene>
<evidence type="ECO:0000313" key="2">
    <source>
        <dbReference type="Proteomes" id="UP001143856"/>
    </source>
</evidence>
<comment type="caution">
    <text evidence="1">The sequence shown here is derived from an EMBL/GenBank/DDBJ whole genome shotgun (WGS) entry which is preliminary data.</text>
</comment>
<keyword evidence="2" id="KW-1185">Reference proteome</keyword>
<evidence type="ECO:0000313" key="1">
    <source>
        <dbReference type="EMBL" id="KAJ2984693.1"/>
    </source>
</evidence>
<sequence>MKSFLIAGVLPLLAQLSPAMAQMNIMNMMKTKKQQFGMRYQSLDDDHKTALDDDELIIMGKGTFDQLIDHDDPAKGTFKQRYWWNAEFYEEDGPIFLFNPGENDAERSVGYLQNFTLPGYYAQQFKGAAIVLEHRYWGKSIPYDTLTAETLQYLNLPNSISDLTYFAKNVDCQFCEGGTCNSNENPWVLVGGSYSGALAAWTSQLDPGTFTAYHASSAVVEAIYDFWEYFKPVEEALPRNCSADVKAVVQYIDGVLGSGDKGDVDMLKTRFGLSALNNADFADIISNPLTAWQSDQDAVISFCDHIEVASTNYTHYLSSSGRGVGLVAALDAYSTYVRENINCGENGIDCNTYDDAIQWNTPNDLEDDYRPWLWMLCNEPFGWWQNGPPKADGTGIIPTALRPEHYQRRCALSFPETNGFNAGSVLGFTAAHLNEWTKGWDAPSATIAADSRPGGPVESSDEIPSLVVEKGVHVPDLIIEDSQYQEPVIKEAVQIMGKWLKEWKKPAGSKRAMARRRFHTTNYLGMEPYWSAWGAMIIPFEPPHDIDPTKFCSNHDGQCSYLLYIEYQRRFTTWLVRAAGELGKSPESTQKDGDQVFVPFGQLVPLATIIQSRGVVASNILVYLDYMLKFRRQWGFPNTEANNSASIRPILSLRESRRAKAALVSLIAVKLLLRTSKVNEEPYDEQHFYDGDIYTLRDLPGEAFRFARSIAFRIMRDDFAKRVANESDSQAIPNLGFNALRLHPLLCGMQSWCMEQEYRTFVGHTVIFHESILPASLLYMRLRIMGLVSEWTDMDFVIRTRSHTILPCPDDQWVLNGPPDKADMFATLKYYFRGDMPPGIEAERPSRRYLSDLFDTYLYRVASEMLPAYMQAKPNISKNTMCDIVERIYASEERRQLF</sequence>
<accession>A0ACC1P0H8</accession>
<organism evidence="1 2">
    <name type="scientific">Xylaria curta</name>
    <dbReference type="NCBI Taxonomy" id="42375"/>
    <lineage>
        <taxon>Eukaryota</taxon>
        <taxon>Fungi</taxon>
        <taxon>Dikarya</taxon>
        <taxon>Ascomycota</taxon>
        <taxon>Pezizomycotina</taxon>
        <taxon>Sordariomycetes</taxon>
        <taxon>Xylariomycetidae</taxon>
        <taxon>Xylariales</taxon>
        <taxon>Xylariaceae</taxon>
        <taxon>Xylaria</taxon>
    </lineage>
</organism>
<dbReference type="Proteomes" id="UP001143856">
    <property type="component" value="Unassembled WGS sequence"/>
</dbReference>